<dbReference type="Proteomes" id="UP000261187">
    <property type="component" value="Unassembled WGS sequence"/>
</dbReference>
<sequence length="125" mass="14592">MFTLSDSDKFYLYPFPTDMRKSFYSLSGIVLTEMHQDIQQGDAFIFVNCSLTSMKILHMEFGGLVIYNLKLEQGRIQLPEMDLDDSAVSRNTKWSELVMMTHGLSKTDVRQHPRWIPHKKDEKKS</sequence>
<name>A0AA92SYY4_9BACT</name>
<reference evidence="1 2" key="1">
    <citation type="submission" date="2018-08" db="EMBL/GenBank/DDBJ databases">
        <title>A genome reference for cultivated species of the human gut microbiota.</title>
        <authorList>
            <person name="Zou Y."/>
            <person name="Xue W."/>
            <person name="Luo G."/>
        </authorList>
    </citation>
    <scope>NUCLEOTIDE SEQUENCE [LARGE SCALE GENOMIC DNA]</scope>
    <source>
        <strain evidence="1 2">TF06-40</strain>
    </source>
</reference>
<gene>
    <name evidence="1" type="ORF">DXC61_05460</name>
</gene>
<dbReference type="EMBL" id="QSSA01000009">
    <property type="protein sequence ID" value="RGL62292.1"/>
    <property type="molecule type" value="Genomic_DNA"/>
</dbReference>
<protein>
    <recommendedName>
        <fullName evidence="3">Transposase</fullName>
    </recommendedName>
</protein>
<dbReference type="PANTHER" id="PTHR36455:SF1">
    <property type="entry name" value="BLR8292 PROTEIN"/>
    <property type="match status" value="1"/>
</dbReference>
<dbReference type="NCBIfam" id="NF033819">
    <property type="entry name" value="IS66_TnpB"/>
    <property type="match status" value="1"/>
</dbReference>
<dbReference type="Pfam" id="PF05717">
    <property type="entry name" value="TnpB_IS66"/>
    <property type="match status" value="1"/>
</dbReference>
<dbReference type="RefSeq" id="WP_117693096.1">
    <property type="nucleotide sequence ID" value="NZ_QSSA01000009.1"/>
</dbReference>
<dbReference type="AlphaFoldDB" id="A0AA92SYY4"/>
<evidence type="ECO:0000313" key="1">
    <source>
        <dbReference type="EMBL" id="RGL62292.1"/>
    </source>
</evidence>
<accession>A0AA92SYY4</accession>
<comment type="caution">
    <text evidence="1">The sequence shown here is derived from an EMBL/GenBank/DDBJ whole genome shotgun (WGS) entry which is preliminary data.</text>
</comment>
<proteinExistence type="predicted"/>
<dbReference type="InterPro" id="IPR008878">
    <property type="entry name" value="Transposase_IS66_Orf2"/>
</dbReference>
<dbReference type="PANTHER" id="PTHR36455">
    <property type="match status" value="1"/>
</dbReference>
<organism evidence="1 2">
    <name type="scientific">Segatella copri</name>
    <dbReference type="NCBI Taxonomy" id="165179"/>
    <lineage>
        <taxon>Bacteria</taxon>
        <taxon>Pseudomonadati</taxon>
        <taxon>Bacteroidota</taxon>
        <taxon>Bacteroidia</taxon>
        <taxon>Bacteroidales</taxon>
        <taxon>Prevotellaceae</taxon>
        <taxon>Segatella</taxon>
    </lineage>
</organism>
<evidence type="ECO:0000313" key="2">
    <source>
        <dbReference type="Proteomes" id="UP000261187"/>
    </source>
</evidence>
<evidence type="ECO:0008006" key="3">
    <source>
        <dbReference type="Google" id="ProtNLM"/>
    </source>
</evidence>